<dbReference type="SUPFAM" id="SSF116734">
    <property type="entry name" value="DNA methylase specificity domain"/>
    <property type="match status" value="1"/>
</dbReference>
<name>A0ABY2YZV1_9BACT</name>
<organism evidence="3 4">
    <name type="scientific">Metamycoplasma neophronis</name>
    <dbReference type="NCBI Taxonomy" id="872983"/>
    <lineage>
        <taxon>Bacteria</taxon>
        <taxon>Bacillati</taxon>
        <taxon>Mycoplasmatota</taxon>
        <taxon>Mycoplasmoidales</taxon>
        <taxon>Metamycoplasmataceae</taxon>
        <taxon>Metamycoplasma</taxon>
    </lineage>
</organism>
<gene>
    <name evidence="3" type="ORF">FJR74_03015</name>
</gene>
<dbReference type="RefSeq" id="WP_140915053.1">
    <property type="nucleotide sequence ID" value="NZ_VHHP01000012.1"/>
</dbReference>
<evidence type="ECO:0000313" key="3">
    <source>
        <dbReference type="EMBL" id="TPR53202.1"/>
    </source>
</evidence>
<dbReference type="Proteomes" id="UP000316851">
    <property type="component" value="Unassembled WGS sequence"/>
</dbReference>
<dbReference type="Gene3D" id="3.90.220.20">
    <property type="entry name" value="DNA methylase specificity domains"/>
    <property type="match status" value="1"/>
</dbReference>
<sequence>MSLPILVKKTIQKSSDVLTLGLNLTGLRLSRTRSNDNYNKTNYYIRHAGQLIYGKQNIFKGSLALITKEFDKKCTSIDVPSLNIENIDKKYLFYIMSNPKFYESTEKEAVGTGSKRLHEDKLLNLKITVSKDFLEQKKISRLADKTNSLITLHQSYKN</sequence>
<dbReference type="InterPro" id="IPR044946">
    <property type="entry name" value="Restrct_endonuc_typeI_TRD_sf"/>
</dbReference>
<evidence type="ECO:0000256" key="2">
    <source>
        <dbReference type="ARBA" id="ARBA00023125"/>
    </source>
</evidence>
<evidence type="ECO:0008006" key="5">
    <source>
        <dbReference type="Google" id="ProtNLM"/>
    </source>
</evidence>
<accession>A0ABY2YZV1</accession>
<keyword evidence="2" id="KW-0238">DNA-binding</keyword>
<proteinExistence type="predicted"/>
<comment type="caution">
    <text evidence="3">The sequence shown here is derived from an EMBL/GenBank/DDBJ whole genome shotgun (WGS) entry which is preliminary data.</text>
</comment>
<protein>
    <recommendedName>
        <fullName evidence="5">Type I restriction modification DNA specificity domain-containing protein</fullName>
    </recommendedName>
</protein>
<dbReference type="EMBL" id="VHHP01000012">
    <property type="protein sequence ID" value="TPR53202.1"/>
    <property type="molecule type" value="Genomic_DNA"/>
</dbReference>
<evidence type="ECO:0000313" key="4">
    <source>
        <dbReference type="Proteomes" id="UP000316851"/>
    </source>
</evidence>
<keyword evidence="1" id="KW-0680">Restriction system</keyword>
<reference evidence="3" key="1">
    <citation type="submission" date="2019-06" db="EMBL/GenBank/DDBJ databases">
        <title>Mycoplasma neophronis type strain whole genome sequence.</title>
        <authorList>
            <person name="Spergser J."/>
        </authorList>
    </citation>
    <scope>NUCLEOTIDE SEQUENCE [LARGE SCALE GENOMIC DNA]</scope>
    <source>
        <strain evidence="3">DSM 24097</strain>
    </source>
</reference>
<keyword evidence="4" id="KW-1185">Reference proteome</keyword>
<evidence type="ECO:0000256" key="1">
    <source>
        <dbReference type="ARBA" id="ARBA00022747"/>
    </source>
</evidence>